<dbReference type="RefSeq" id="WP_045750973.1">
    <property type="nucleotide sequence ID" value="NZ_LN794158.1"/>
</dbReference>
<dbReference type="KEGG" id="mbac:BN1209_0702"/>
<evidence type="ECO:0000256" key="3">
    <source>
        <dbReference type="ARBA" id="ARBA00024303"/>
    </source>
</evidence>
<evidence type="ECO:0000256" key="7">
    <source>
        <dbReference type="ARBA" id="ARBA00048472"/>
    </source>
</evidence>
<evidence type="ECO:0000313" key="9">
    <source>
        <dbReference type="Proteomes" id="UP000056322"/>
    </source>
</evidence>
<accession>A0A0B7IZ24</accession>
<keyword evidence="1" id="KW-0328">Glycosyltransferase</keyword>
<dbReference type="HOGENOM" id="CLU_060250_0_0_4"/>
<protein>
    <recommendedName>
        <fullName evidence="5">Protein-arginine rhamnosyltransferase</fullName>
    </recommendedName>
    <alternativeName>
        <fullName evidence="6">EF-P arginine rhamnosyltransferase</fullName>
    </alternativeName>
</protein>
<keyword evidence="9" id="KW-1185">Reference proteome</keyword>
<name>A0A0B7IZ24_9PROT</name>
<dbReference type="Pfam" id="PF10093">
    <property type="entry name" value="EarP"/>
    <property type="match status" value="1"/>
</dbReference>
<dbReference type="PIRSF" id="PIRSF015557">
    <property type="entry name" value="UCP015557"/>
    <property type="match status" value="1"/>
</dbReference>
<sequence>MKKRWDLFCKVIDNFGDIGVCWRLAKQLHDEYALDIRLWVDDLNVASKIVTGLDASLKSQKINGVEVCLWNDDASFANVTPADVVIEAFACELPQPYIQNMVAKQPIWLNLEYLSAETWVDDFHAKNAIHPATGLHKTFFFPGFTDKTGGLIREQHLFTTRQAAKATMSRLPSLQVSLFCYPEAPIESLLASMAAGNRPVECFVPAGNTLNKIAAFFGKPSLEAGDRLTKDQLALTVIPFLTQAEYDQLLWCCDLNFVRGEDSWIRALWSANPFIWQTYPQEEKHHLKKLDAFLNQYDIQAGHVLSEFHHAWLDAEISPALWNKLIAALSTLKTHAELQTHKFEQQADLAAKLVIFTKNKV</sequence>
<dbReference type="NCBIfam" id="TIGR03837">
    <property type="entry name" value="efp_Arg_rhamno"/>
    <property type="match status" value="1"/>
</dbReference>
<gene>
    <name evidence="8" type="ORF">BN1209_0702</name>
</gene>
<evidence type="ECO:0000256" key="2">
    <source>
        <dbReference type="ARBA" id="ARBA00022679"/>
    </source>
</evidence>
<evidence type="ECO:0000256" key="1">
    <source>
        <dbReference type="ARBA" id="ARBA00022676"/>
    </source>
</evidence>
<evidence type="ECO:0000256" key="6">
    <source>
        <dbReference type="ARBA" id="ARBA00030025"/>
    </source>
</evidence>
<dbReference type="GO" id="GO:0106361">
    <property type="term" value="F:protein-arginine rhamnosyltransferase activity"/>
    <property type="evidence" value="ECO:0007669"/>
    <property type="project" value="InterPro"/>
</dbReference>
<dbReference type="STRING" id="1581680.BN1209_0702"/>
<dbReference type="Proteomes" id="UP000056322">
    <property type="component" value="Chromosome 1"/>
</dbReference>
<dbReference type="OrthoDB" id="209085at2"/>
<organism evidence="8 9">
    <name type="scientific">Candidatus Methylopumilus turicensis</name>
    <dbReference type="NCBI Taxonomy" id="1581680"/>
    <lineage>
        <taxon>Bacteria</taxon>
        <taxon>Pseudomonadati</taxon>
        <taxon>Pseudomonadota</taxon>
        <taxon>Betaproteobacteria</taxon>
        <taxon>Nitrosomonadales</taxon>
        <taxon>Methylophilaceae</taxon>
        <taxon>Candidatus Methylopumilus</taxon>
    </lineage>
</organism>
<reference evidence="9" key="1">
    <citation type="submission" date="2014-12" db="EMBL/GenBank/DDBJ databases">
        <authorList>
            <person name="Salcher M.M."/>
        </authorList>
    </citation>
    <scope>NUCLEOTIDE SEQUENCE [LARGE SCALE GENOMIC DNA]</scope>
    <source>
        <strain evidence="9">MMS-10A-171</strain>
    </source>
</reference>
<evidence type="ECO:0000256" key="4">
    <source>
        <dbReference type="ARBA" id="ARBA00024346"/>
    </source>
</evidence>
<keyword evidence="2" id="KW-0808">Transferase</keyword>
<dbReference type="AlphaFoldDB" id="A0A0B7IZ24"/>
<dbReference type="InterPro" id="IPR016633">
    <property type="entry name" value="EarP"/>
</dbReference>
<comment type="similarity">
    <text evidence="4">Belongs to the glycosyltransferase 104 family.</text>
</comment>
<dbReference type="EMBL" id="LN794158">
    <property type="protein sequence ID" value="CEN55746.1"/>
    <property type="molecule type" value="Genomic_DNA"/>
</dbReference>
<evidence type="ECO:0000313" key="8">
    <source>
        <dbReference type="EMBL" id="CEN55746.1"/>
    </source>
</evidence>
<comment type="function">
    <text evidence="3">Protein-arginine rhamnosyltransferase that catalyzes the transfer of a single rhamnose to elongation factor P (EF-P) on 'Lys-32', a modification required for EF-P-dependent rescue of polyproline stalled ribosomes.</text>
</comment>
<proteinExistence type="inferred from homology"/>
<comment type="catalytic activity">
    <reaction evidence="7">
        <text>dTDP-beta-L-rhamnose + L-arginyl-[protein] = N(omega)-(alpha-L-rhamnosyl)-L-arginyl-[protein] + dTDP + H(+)</text>
        <dbReference type="Rhea" id="RHEA:66692"/>
        <dbReference type="Rhea" id="RHEA-COMP:10532"/>
        <dbReference type="Rhea" id="RHEA-COMP:17096"/>
        <dbReference type="ChEBI" id="CHEBI:15378"/>
        <dbReference type="ChEBI" id="CHEBI:29965"/>
        <dbReference type="ChEBI" id="CHEBI:57510"/>
        <dbReference type="ChEBI" id="CHEBI:58369"/>
        <dbReference type="ChEBI" id="CHEBI:167445"/>
    </reaction>
    <physiologicalReaction direction="left-to-right" evidence="7">
        <dbReference type="Rhea" id="RHEA:66693"/>
    </physiologicalReaction>
</comment>
<evidence type="ECO:0000256" key="5">
    <source>
        <dbReference type="ARBA" id="ARBA00024416"/>
    </source>
</evidence>